<evidence type="ECO:0000256" key="14">
    <source>
        <dbReference type="ARBA" id="ARBA00034000"/>
    </source>
</evidence>
<dbReference type="InterPro" id="IPR012338">
    <property type="entry name" value="Beta-lactam/transpept-like"/>
</dbReference>
<keyword evidence="7" id="KW-0378">Hydrolase</keyword>
<feature type="domain" description="Penicillin-binding protein transpeptidase" evidence="18">
    <location>
        <begin position="419"/>
        <end position="661"/>
    </location>
</feature>
<sequence length="992" mass="108444">MRDKIKNWIHKAEETTDRWTSSKWFKRMSITSGVLWNLALILAIVLVTGGVFAASVGAGYFASLVDEEKLRSEDEMRNEIYSYVETSEMFFDNDVYIGKIQTDLERKETTLDKISQTAIDAVFATEDEYFMEHEGIVPKAIFRGLLQDVANSDSQTGGSTLTQQLIKNQILTNEVSYERKAKEILLAMRLEKFMTKDEIMEAYLNIIPYGRNSSGANIAGIETAANGLFNKSASELSLPQSAFIAGIPKAPFRYTPYNSVGQLKDADGLAPGIDRMKTVLFRMKETEYITQEEYDAAIAYDIVKDFRENESRSRDSEPYITDELEKRATRIIMDVLAEKDSIDPKSLEENNKLYEEYAILADRAVRSNGYRIHSTINKELYLAHEKAKDAYARYGTTLSVPSEDGGDKMKDLPVQVGSMMMENKTGRILSFVGGRDFEIEELNHATQAYRSIGSTVKPLLVYGPALDLGTIGAGSPVVDVKFKLADGYSPANFIPSSEQGIMSARDALAQSQNLPALRLFGQIREQMPINYLINAGFSKVKEESNYYPATALGGGVEGSVEELTSGYATVANGGKKVEPYMIQRIEDADGNVIFEHKVAEKEIYTPQTAYILTDMLRDVFTTDRGTANRANSLLSFSGDFAGKTGTTQNTKDVWLVGYNPNITMGLWLGYDSEKYSLDNFPNSNLQPSVRVNQLWASLMNTTYQTVPELVGAKSTFKQPEGVVTKSFCGISGLAPGGACQSAGLVRSDLFNANVMLPKGQDDSLTSSSFTTINGKRYTALSTTPSEFVSGGGIGVSQKYIDRMMAPFGGDAGKLFPGNSKFSSVVAGATFKADGAAPGAVQAAISGQTITWTNSGSTDVVGYRVYKGGSRVASISESRSNSYSASGAGSYTVVAVDITGKQSGASNSVSIAAPKPKPKPEPKPTPPPEDKEPEKEETPPVEEEVVTPPEEEETPPEEKPEKPVEEKPDPEKPEKPEEPEKPDPEKPAEDDAA</sequence>
<dbReference type="Gene3D" id="1.10.3810.10">
    <property type="entry name" value="Biosynthetic peptidoglycan transglycosylase-like"/>
    <property type="match status" value="1"/>
</dbReference>
<evidence type="ECO:0000313" key="20">
    <source>
        <dbReference type="EMBL" id="ALS79106.1"/>
    </source>
</evidence>
<dbReference type="EMBL" id="CP013661">
    <property type="protein sequence ID" value="ALS79106.1"/>
    <property type="molecule type" value="Genomic_DNA"/>
</dbReference>
<dbReference type="SUPFAM" id="SSF53955">
    <property type="entry name" value="Lysozyme-like"/>
    <property type="match status" value="1"/>
</dbReference>
<reference evidence="20" key="1">
    <citation type="submission" date="2016-01" db="EMBL/GenBank/DDBJ databases">
        <title>Complete genome of Planococcus kocurri type strain.</title>
        <authorList>
            <person name="See-Too W.S."/>
        </authorList>
    </citation>
    <scope>NUCLEOTIDE SEQUENCE [LARGE SCALE GENOMIC DNA]</scope>
    <source>
        <strain evidence="20">ATCC 43650</strain>
    </source>
</reference>
<name>A0ABM5WXQ2_9BACL</name>
<evidence type="ECO:0000313" key="21">
    <source>
        <dbReference type="Proteomes" id="UP000065533"/>
    </source>
</evidence>
<evidence type="ECO:0000256" key="15">
    <source>
        <dbReference type="ARBA" id="ARBA00049902"/>
    </source>
</evidence>
<evidence type="ECO:0000256" key="3">
    <source>
        <dbReference type="ARBA" id="ARBA00022670"/>
    </source>
</evidence>
<evidence type="ECO:0000259" key="19">
    <source>
        <dbReference type="Pfam" id="PF00912"/>
    </source>
</evidence>
<dbReference type="PANTHER" id="PTHR32282">
    <property type="entry name" value="BINDING PROTEIN TRANSPEPTIDASE, PUTATIVE-RELATED"/>
    <property type="match status" value="1"/>
</dbReference>
<feature type="transmembrane region" description="Helical" evidence="17">
    <location>
        <begin position="34"/>
        <end position="62"/>
    </location>
</feature>
<evidence type="ECO:0000259" key="18">
    <source>
        <dbReference type="Pfam" id="PF00905"/>
    </source>
</evidence>
<evidence type="ECO:0000256" key="9">
    <source>
        <dbReference type="ARBA" id="ARBA00022984"/>
    </source>
</evidence>
<organism evidence="20 21">
    <name type="scientific">Planococcus kocurii</name>
    <dbReference type="NCBI Taxonomy" id="1374"/>
    <lineage>
        <taxon>Bacteria</taxon>
        <taxon>Bacillati</taxon>
        <taxon>Bacillota</taxon>
        <taxon>Bacilli</taxon>
        <taxon>Bacillales</taxon>
        <taxon>Caryophanaceae</taxon>
        <taxon>Planococcus</taxon>
    </lineage>
</organism>
<evidence type="ECO:0000256" key="8">
    <source>
        <dbReference type="ARBA" id="ARBA00022960"/>
    </source>
</evidence>
<evidence type="ECO:0000256" key="1">
    <source>
        <dbReference type="ARBA" id="ARBA00022475"/>
    </source>
</evidence>
<keyword evidence="2" id="KW-0121">Carboxypeptidase</keyword>
<dbReference type="Pfam" id="PF00912">
    <property type="entry name" value="Transgly"/>
    <property type="match status" value="1"/>
</dbReference>
<dbReference type="InterPro" id="IPR036950">
    <property type="entry name" value="PBP_transglycosylase"/>
</dbReference>
<evidence type="ECO:0000256" key="12">
    <source>
        <dbReference type="ARBA" id="ARBA00023268"/>
    </source>
</evidence>
<dbReference type="InterPro" id="IPR013783">
    <property type="entry name" value="Ig-like_fold"/>
</dbReference>
<keyword evidence="6 17" id="KW-0812">Transmembrane</keyword>
<proteinExistence type="predicted"/>
<accession>A0ABM5WXQ2</accession>
<evidence type="ECO:0000256" key="7">
    <source>
        <dbReference type="ARBA" id="ARBA00022801"/>
    </source>
</evidence>
<keyword evidence="8" id="KW-0133">Cell shape</keyword>
<dbReference type="Gene3D" id="3.40.710.10">
    <property type="entry name" value="DD-peptidase/beta-lactamase superfamily"/>
    <property type="match status" value="1"/>
</dbReference>
<dbReference type="Gene3D" id="3.90.1310.40">
    <property type="match status" value="1"/>
</dbReference>
<dbReference type="RefSeq" id="WP_058385761.1">
    <property type="nucleotide sequence ID" value="NZ_CP013661.2"/>
</dbReference>
<evidence type="ECO:0000256" key="10">
    <source>
        <dbReference type="ARBA" id="ARBA00022989"/>
    </source>
</evidence>
<dbReference type="InterPro" id="IPR001460">
    <property type="entry name" value="PCN-bd_Tpept"/>
</dbReference>
<evidence type="ECO:0000256" key="11">
    <source>
        <dbReference type="ARBA" id="ARBA00023136"/>
    </source>
</evidence>
<keyword evidence="9" id="KW-0573">Peptidoglycan synthesis</keyword>
<dbReference type="Pfam" id="PF00905">
    <property type="entry name" value="Transpeptidase"/>
    <property type="match status" value="1"/>
</dbReference>
<keyword evidence="4" id="KW-0328">Glycosyltransferase</keyword>
<evidence type="ECO:0000256" key="13">
    <source>
        <dbReference type="ARBA" id="ARBA00023316"/>
    </source>
</evidence>
<dbReference type="Gene3D" id="2.60.40.10">
    <property type="entry name" value="Immunoglobulins"/>
    <property type="match status" value="1"/>
</dbReference>
<keyword evidence="1" id="KW-1003">Cell membrane</keyword>
<dbReference type="Proteomes" id="UP000065533">
    <property type="component" value="Chromosome"/>
</dbReference>
<keyword evidence="11 17" id="KW-0472">Membrane</keyword>
<feature type="region of interest" description="Disordered" evidence="16">
    <location>
        <begin position="904"/>
        <end position="992"/>
    </location>
</feature>
<evidence type="ECO:0000256" key="5">
    <source>
        <dbReference type="ARBA" id="ARBA00022679"/>
    </source>
</evidence>
<protein>
    <submittedName>
        <fullName evidence="20">Peptidoglycan glycosyltransferase</fullName>
    </submittedName>
</protein>
<gene>
    <name evidence="20" type="ORF">AUO94_10720</name>
</gene>
<feature type="compositionally biased region" description="Basic and acidic residues" evidence="16">
    <location>
        <begin position="917"/>
        <end position="937"/>
    </location>
</feature>
<evidence type="ECO:0000256" key="16">
    <source>
        <dbReference type="SAM" id="MobiDB-lite"/>
    </source>
</evidence>
<feature type="domain" description="Glycosyl transferase family 51" evidence="19">
    <location>
        <begin position="97"/>
        <end position="283"/>
    </location>
</feature>
<evidence type="ECO:0000256" key="6">
    <source>
        <dbReference type="ARBA" id="ARBA00022692"/>
    </source>
</evidence>
<keyword evidence="21" id="KW-1185">Reference proteome</keyword>
<comment type="catalytic activity">
    <reaction evidence="15">
        <text>[GlcNAc-(1-&gt;4)-Mur2Ac(oyl-L-Ala-gamma-D-Glu-L-Lys-D-Ala-D-Ala)](n)-di-trans,octa-cis-undecaprenyl diphosphate + beta-D-GlcNAc-(1-&gt;4)-Mur2Ac(oyl-L-Ala-gamma-D-Glu-L-Lys-D-Ala-D-Ala)-di-trans,octa-cis-undecaprenyl diphosphate = [GlcNAc-(1-&gt;4)-Mur2Ac(oyl-L-Ala-gamma-D-Glu-L-Lys-D-Ala-D-Ala)](n+1)-di-trans,octa-cis-undecaprenyl diphosphate + di-trans,octa-cis-undecaprenyl diphosphate + H(+)</text>
        <dbReference type="Rhea" id="RHEA:23708"/>
        <dbReference type="Rhea" id="RHEA-COMP:9602"/>
        <dbReference type="Rhea" id="RHEA-COMP:9603"/>
        <dbReference type="ChEBI" id="CHEBI:15378"/>
        <dbReference type="ChEBI" id="CHEBI:58405"/>
        <dbReference type="ChEBI" id="CHEBI:60033"/>
        <dbReference type="ChEBI" id="CHEBI:78435"/>
        <dbReference type="EC" id="2.4.99.28"/>
    </reaction>
</comment>
<keyword evidence="5" id="KW-0808">Transferase</keyword>
<evidence type="ECO:0000256" key="2">
    <source>
        <dbReference type="ARBA" id="ARBA00022645"/>
    </source>
</evidence>
<evidence type="ECO:0000256" key="17">
    <source>
        <dbReference type="SAM" id="Phobius"/>
    </source>
</evidence>
<keyword evidence="3" id="KW-0645">Protease</keyword>
<feature type="compositionally biased region" description="Basic and acidic residues" evidence="16">
    <location>
        <begin position="955"/>
        <end position="992"/>
    </location>
</feature>
<comment type="catalytic activity">
    <reaction evidence="14">
        <text>Preferential cleavage: (Ac)2-L-Lys-D-Ala-|-D-Ala. Also transpeptidation of peptidyl-alanyl moieties that are N-acyl substituents of D-alanine.</text>
        <dbReference type="EC" id="3.4.16.4"/>
    </reaction>
</comment>
<dbReference type="PANTHER" id="PTHR32282:SF32">
    <property type="entry name" value="PENICILLIN-BINDING PROTEIN 2A"/>
    <property type="match status" value="1"/>
</dbReference>
<feature type="compositionally biased region" description="Acidic residues" evidence="16">
    <location>
        <begin position="938"/>
        <end position="954"/>
    </location>
</feature>
<keyword evidence="12" id="KW-0511">Multifunctional enzyme</keyword>
<keyword evidence="10 17" id="KW-1133">Transmembrane helix</keyword>
<dbReference type="SUPFAM" id="SSF56601">
    <property type="entry name" value="beta-lactamase/transpeptidase-like"/>
    <property type="match status" value="1"/>
</dbReference>
<keyword evidence="13" id="KW-0961">Cell wall biogenesis/degradation</keyword>
<dbReference type="InterPro" id="IPR050396">
    <property type="entry name" value="Glycosyltr_51/Transpeptidase"/>
</dbReference>
<dbReference type="InterPro" id="IPR001264">
    <property type="entry name" value="Glyco_trans_51"/>
</dbReference>
<dbReference type="InterPro" id="IPR023346">
    <property type="entry name" value="Lysozyme-like_dom_sf"/>
</dbReference>
<evidence type="ECO:0000256" key="4">
    <source>
        <dbReference type="ARBA" id="ARBA00022676"/>
    </source>
</evidence>